<feature type="compositionally biased region" description="Basic residues" evidence="1">
    <location>
        <begin position="105"/>
        <end position="118"/>
    </location>
</feature>
<dbReference type="Proteomes" id="UP000596661">
    <property type="component" value="Chromosome 9"/>
</dbReference>
<dbReference type="EMBL" id="UZAU01000742">
    <property type="status" value="NOT_ANNOTATED_CDS"/>
    <property type="molecule type" value="Genomic_DNA"/>
</dbReference>
<sequence length="141" mass="16050">MAENPKNVNTPPKETHHRFGKEPMGSRRTRSRRTQHGSGRNPGMKDKGSNREGAQPMGESTYETENCHLRHYLEQAQRWNAELECDAAVGRTVQGTNTQNQPKLGVRRPRGKPRGSRTRRQENAQEEQPGENEIPLENPND</sequence>
<evidence type="ECO:0000313" key="2">
    <source>
        <dbReference type="EnsemblPlants" id="cds.evm.model.09.948"/>
    </source>
</evidence>
<feature type="compositionally biased region" description="Polar residues" evidence="1">
    <location>
        <begin position="93"/>
        <end position="102"/>
    </location>
</feature>
<evidence type="ECO:0000256" key="1">
    <source>
        <dbReference type="SAM" id="MobiDB-lite"/>
    </source>
</evidence>
<name>A0A803QHW0_CANSA</name>
<reference evidence="2" key="2">
    <citation type="submission" date="2021-03" db="UniProtKB">
        <authorList>
            <consortium name="EnsemblPlants"/>
        </authorList>
    </citation>
    <scope>IDENTIFICATION</scope>
</reference>
<organism evidence="2 3">
    <name type="scientific">Cannabis sativa</name>
    <name type="common">Hemp</name>
    <name type="synonym">Marijuana</name>
    <dbReference type="NCBI Taxonomy" id="3483"/>
    <lineage>
        <taxon>Eukaryota</taxon>
        <taxon>Viridiplantae</taxon>
        <taxon>Streptophyta</taxon>
        <taxon>Embryophyta</taxon>
        <taxon>Tracheophyta</taxon>
        <taxon>Spermatophyta</taxon>
        <taxon>Magnoliopsida</taxon>
        <taxon>eudicotyledons</taxon>
        <taxon>Gunneridae</taxon>
        <taxon>Pentapetalae</taxon>
        <taxon>rosids</taxon>
        <taxon>fabids</taxon>
        <taxon>Rosales</taxon>
        <taxon>Cannabaceae</taxon>
        <taxon>Cannabis</taxon>
    </lineage>
</organism>
<feature type="region of interest" description="Disordered" evidence="1">
    <location>
        <begin position="1"/>
        <end position="63"/>
    </location>
</feature>
<protein>
    <submittedName>
        <fullName evidence="2">Uncharacterized protein</fullName>
    </submittedName>
</protein>
<feature type="compositionally biased region" description="Polar residues" evidence="1">
    <location>
        <begin position="1"/>
        <end position="12"/>
    </location>
</feature>
<accession>A0A803QHW0</accession>
<evidence type="ECO:0000313" key="3">
    <source>
        <dbReference type="Proteomes" id="UP000596661"/>
    </source>
</evidence>
<dbReference type="EnsemblPlants" id="evm.model.09.948">
    <property type="protein sequence ID" value="cds.evm.model.09.948"/>
    <property type="gene ID" value="evm.TU.09.948"/>
</dbReference>
<dbReference type="AlphaFoldDB" id="A0A803QHW0"/>
<dbReference type="Gramene" id="evm.model.09.948">
    <property type="protein sequence ID" value="cds.evm.model.09.948"/>
    <property type="gene ID" value="evm.TU.09.948"/>
</dbReference>
<keyword evidence="3" id="KW-1185">Reference proteome</keyword>
<proteinExistence type="predicted"/>
<feature type="region of interest" description="Disordered" evidence="1">
    <location>
        <begin position="91"/>
        <end position="141"/>
    </location>
</feature>
<reference evidence="2" key="1">
    <citation type="submission" date="2018-11" db="EMBL/GenBank/DDBJ databases">
        <authorList>
            <person name="Grassa J C."/>
        </authorList>
    </citation>
    <scope>NUCLEOTIDE SEQUENCE [LARGE SCALE GENOMIC DNA]</scope>
</reference>